<dbReference type="Gene3D" id="3.30.160.360">
    <property type="match status" value="1"/>
</dbReference>
<comment type="subcellular location">
    <subcellularLocation>
        <location evidence="1">Nucleus</location>
    </subcellularLocation>
</comment>
<dbReference type="VEuPathDB" id="FungiDB:LCOR_00617.1"/>
<keyword evidence="5" id="KW-1185">Reference proteome</keyword>
<dbReference type="SMART" id="SM00542">
    <property type="entry name" value="FYRC"/>
    <property type="match status" value="1"/>
</dbReference>
<evidence type="ECO:0000313" key="4">
    <source>
        <dbReference type="EMBL" id="CDH48848.1"/>
    </source>
</evidence>
<dbReference type="EMBL" id="CBTN010000002">
    <property type="protein sequence ID" value="CDH48848.1"/>
    <property type="molecule type" value="Genomic_DNA"/>
</dbReference>
<dbReference type="PANTHER" id="PTHR22715:SF0">
    <property type="entry name" value="TRANSFORMING GROWTH FACTOR BETA REGULATOR 1"/>
    <property type="match status" value="1"/>
</dbReference>
<dbReference type="InterPro" id="IPR040092">
    <property type="entry name" value="TBRG1"/>
</dbReference>
<dbReference type="GO" id="GO:0005634">
    <property type="term" value="C:nucleus"/>
    <property type="evidence" value="ECO:0007669"/>
    <property type="project" value="UniProtKB-SubCell"/>
</dbReference>
<dbReference type="InterPro" id="IPR003889">
    <property type="entry name" value="FYrich_C"/>
</dbReference>
<dbReference type="PANTHER" id="PTHR22715">
    <property type="entry name" value="TRANSFORMING GROWTH FACTOR BETA REGULATED GENE 1"/>
    <property type="match status" value="1"/>
</dbReference>
<feature type="compositionally biased region" description="Acidic residues" evidence="3">
    <location>
        <begin position="98"/>
        <end position="113"/>
    </location>
</feature>
<dbReference type="PROSITE" id="PS51542">
    <property type="entry name" value="FYRN"/>
    <property type="match status" value="1"/>
</dbReference>
<feature type="region of interest" description="Disordered" evidence="3">
    <location>
        <begin position="296"/>
        <end position="339"/>
    </location>
</feature>
<dbReference type="SMART" id="SM00541">
    <property type="entry name" value="FYRN"/>
    <property type="match status" value="1"/>
</dbReference>
<feature type="region of interest" description="Disordered" evidence="3">
    <location>
        <begin position="1"/>
        <end position="22"/>
    </location>
</feature>
<dbReference type="GO" id="GO:0051726">
    <property type="term" value="P:regulation of cell cycle"/>
    <property type="evidence" value="ECO:0007669"/>
    <property type="project" value="TreeGrafter"/>
</dbReference>
<evidence type="ECO:0000313" key="5">
    <source>
        <dbReference type="Proteomes" id="UP000027586"/>
    </source>
</evidence>
<accession>A0A068RFA6</accession>
<proteinExistence type="predicted"/>
<dbReference type="OrthoDB" id="285793at2759"/>
<dbReference type="Proteomes" id="UP000027586">
    <property type="component" value="Unassembled WGS sequence"/>
</dbReference>
<organism evidence="4 5">
    <name type="scientific">Lichtheimia corymbifera JMRC:FSU:9682</name>
    <dbReference type="NCBI Taxonomy" id="1263082"/>
    <lineage>
        <taxon>Eukaryota</taxon>
        <taxon>Fungi</taxon>
        <taxon>Fungi incertae sedis</taxon>
        <taxon>Mucoromycota</taxon>
        <taxon>Mucoromycotina</taxon>
        <taxon>Mucoromycetes</taxon>
        <taxon>Mucorales</taxon>
        <taxon>Lichtheimiaceae</taxon>
        <taxon>Lichtheimia</taxon>
    </lineage>
</organism>
<comment type="caution">
    <text evidence="4">The sequence shown here is derived from an EMBL/GenBank/DDBJ whole genome shotgun (WGS) entry which is preliminary data.</text>
</comment>
<feature type="compositionally biased region" description="Basic residues" evidence="3">
    <location>
        <begin position="328"/>
        <end position="339"/>
    </location>
</feature>
<dbReference type="Pfam" id="PF05965">
    <property type="entry name" value="FYRC"/>
    <property type="match status" value="1"/>
</dbReference>
<dbReference type="STRING" id="1263082.A0A068RFA6"/>
<evidence type="ECO:0000256" key="2">
    <source>
        <dbReference type="ARBA" id="ARBA00023242"/>
    </source>
</evidence>
<feature type="region of interest" description="Disordered" evidence="3">
    <location>
        <begin position="63"/>
        <end position="142"/>
    </location>
</feature>
<reference evidence="4" key="1">
    <citation type="submission" date="2013-08" db="EMBL/GenBank/DDBJ databases">
        <title>Gene expansion shapes genome architecture in the human pathogen Lichtheimia corymbifera: an evolutionary genomics analysis in the ancient terrestrial Mucorales (Mucoromycotina).</title>
        <authorList>
            <person name="Schwartze V.U."/>
            <person name="Winter S."/>
            <person name="Shelest E."/>
            <person name="Marcet-Houben M."/>
            <person name="Horn F."/>
            <person name="Wehner S."/>
            <person name="Hoffmann K."/>
            <person name="Riege K."/>
            <person name="Sammeth M."/>
            <person name="Nowrousian M."/>
            <person name="Valiante V."/>
            <person name="Linde J."/>
            <person name="Jacobsen I.D."/>
            <person name="Marz M."/>
            <person name="Brakhage A.A."/>
            <person name="Gabaldon T."/>
            <person name="Bocker S."/>
            <person name="Voigt K."/>
        </authorList>
    </citation>
    <scope>NUCLEOTIDE SEQUENCE [LARGE SCALE GENOMIC DNA]</scope>
    <source>
        <strain evidence="4">FSU 9682</strain>
    </source>
</reference>
<dbReference type="InterPro" id="IPR003888">
    <property type="entry name" value="FYrich_N"/>
</dbReference>
<dbReference type="Pfam" id="PF05964">
    <property type="entry name" value="FYRN"/>
    <property type="match status" value="1"/>
</dbReference>
<evidence type="ECO:0000256" key="3">
    <source>
        <dbReference type="SAM" id="MobiDB-lite"/>
    </source>
</evidence>
<sequence>MSTSKSTDQLAAIAGSTNMTDKMEAEVQRLLDRNRDLTDQLDKSLRVIARLRRQRCELLDTIAANHQSKHPESNDEDDDDSSIYDEDDDLGELSAPSPEEESSSSEESSEEEVPWMSMDAIGSGQKRKRAAPGTGGGRKNRHRLVTAEKDEAGDYIMPIQLGTIKLLSLGTVISDNPAYHNNRYIFPVGYKIERQYKSMVNPDNMITYTCSIQEGATAPKFCIAPSDQPDLLIEKDNPTAAWSTVMKEANRESQRTHFAVSGPEYFGLSHPSVGMMIQDLPGATACTNYAWRSFDDYQPAKPKSSNPPSPTSTASDVSKTTTPSRRGGGAKRGRGGRQK</sequence>
<feature type="compositionally biased region" description="Polar residues" evidence="3">
    <location>
        <begin position="1"/>
        <end position="20"/>
    </location>
</feature>
<gene>
    <name evidence="4" type="ORF">LCOR_00617.1</name>
</gene>
<dbReference type="PROSITE" id="PS51543">
    <property type="entry name" value="FYRC"/>
    <property type="match status" value="1"/>
</dbReference>
<name>A0A068RFA6_9FUNG</name>
<keyword evidence="2" id="KW-0539">Nucleus</keyword>
<protein>
    <submittedName>
        <fullName evidence="4">Protein</fullName>
    </submittedName>
</protein>
<feature type="compositionally biased region" description="Acidic residues" evidence="3">
    <location>
        <begin position="74"/>
        <end position="91"/>
    </location>
</feature>
<evidence type="ECO:0000256" key="1">
    <source>
        <dbReference type="ARBA" id="ARBA00004123"/>
    </source>
</evidence>
<dbReference type="AlphaFoldDB" id="A0A068RFA6"/>